<dbReference type="CDD" id="cd01301">
    <property type="entry name" value="rDP_like"/>
    <property type="match status" value="1"/>
</dbReference>
<dbReference type="RefSeq" id="WP_124963700.1">
    <property type="nucleotide sequence ID" value="NZ_RRAZ01000004.1"/>
</dbReference>
<proteinExistence type="predicted"/>
<gene>
    <name evidence="1" type="ORF">EG244_03905</name>
</gene>
<protein>
    <submittedName>
        <fullName evidence="1">Membrane dipeptidase</fullName>
    </submittedName>
</protein>
<dbReference type="GO" id="GO:0006508">
    <property type="term" value="P:proteolysis"/>
    <property type="evidence" value="ECO:0007669"/>
    <property type="project" value="InterPro"/>
</dbReference>
<reference evidence="1 2" key="1">
    <citation type="submission" date="2018-11" db="EMBL/GenBank/DDBJ databases">
        <title>Gemmobacter sp. nov., YIM 102744-1 draft genome.</title>
        <authorList>
            <person name="Li G."/>
            <person name="Jiang Y."/>
        </authorList>
    </citation>
    <scope>NUCLEOTIDE SEQUENCE [LARGE SCALE GENOMIC DNA]</scope>
    <source>
        <strain evidence="1 2">YIM 102744-1</strain>
    </source>
</reference>
<dbReference type="EMBL" id="RRAZ01000004">
    <property type="protein sequence ID" value="RRH77346.1"/>
    <property type="molecule type" value="Genomic_DNA"/>
</dbReference>
<dbReference type="PROSITE" id="PS51365">
    <property type="entry name" value="RENAL_DIPEPTIDASE_2"/>
    <property type="match status" value="1"/>
</dbReference>
<dbReference type="InterPro" id="IPR008257">
    <property type="entry name" value="Pept_M19"/>
</dbReference>
<dbReference type="Proteomes" id="UP000282125">
    <property type="component" value="Unassembled WGS sequence"/>
</dbReference>
<dbReference type="Pfam" id="PF01244">
    <property type="entry name" value="Peptidase_M19"/>
    <property type="match status" value="1"/>
</dbReference>
<dbReference type="SUPFAM" id="SSF51556">
    <property type="entry name" value="Metallo-dependent hydrolases"/>
    <property type="match status" value="1"/>
</dbReference>
<organism evidence="1 2">
    <name type="scientific">Falsigemmobacter faecalis</name>
    <dbReference type="NCBI Taxonomy" id="2488730"/>
    <lineage>
        <taxon>Bacteria</taxon>
        <taxon>Pseudomonadati</taxon>
        <taxon>Pseudomonadota</taxon>
        <taxon>Alphaproteobacteria</taxon>
        <taxon>Rhodobacterales</taxon>
        <taxon>Paracoccaceae</taxon>
        <taxon>Falsigemmobacter</taxon>
    </lineage>
</organism>
<dbReference type="InterPro" id="IPR032466">
    <property type="entry name" value="Metal_Hydrolase"/>
</dbReference>
<keyword evidence="2" id="KW-1185">Reference proteome</keyword>
<evidence type="ECO:0000313" key="2">
    <source>
        <dbReference type="Proteomes" id="UP000282125"/>
    </source>
</evidence>
<comment type="caution">
    <text evidence="1">The sequence shown here is derived from an EMBL/GenBank/DDBJ whole genome shotgun (WGS) entry which is preliminary data.</text>
</comment>
<dbReference type="GO" id="GO:0070573">
    <property type="term" value="F:metallodipeptidase activity"/>
    <property type="evidence" value="ECO:0007669"/>
    <property type="project" value="InterPro"/>
</dbReference>
<dbReference type="Gene3D" id="3.20.20.140">
    <property type="entry name" value="Metal-dependent hydrolases"/>
    <property type="match status" value="1"/>
</dbReference>
<dbReference type="OrthoDB" id="9804920at2"/>
<dbReference type="PANTHER" id="PTHR10443">
    <property type="entry name" value="MICROSOMAL DIPEPTIDASE"/>
    <property type="match status" value="1"/>
</dbReference>
<name>A0A3P3DUC7_9RHOB</name>
<evidence type="ECO:0000313" key="1">
    <source>
        <dbReference type="EMBL" id="RRH77346.1"/>
    </source>
</evidence>
<sequence>MIPDFTLFDGHNDLLWHLHNQRDLKGASFFTGREGALDVAKCRTGGFGGGFFALFVAGDDLPGADVKLPVDIDKARRVTFEMAAILVRMTRADPARLRLCTTAAQIEEARKTGAIAAVMHLEGAEAIGPDFAELEMLHAAGLRSLGPVWSRSNRFGHGVPFAYPSTGDIGPGLTPEGLRLIAECERLRILIDLSHLNEAGFNDVAKLSSRPLVATHSNAHGLCPHSRNLTDRQLSIIAESGGLVGVNFGTRFLRKDAQVNPDTPITLIVEHLKYLIDRLGEGGVAFGSDYDGTRVPADLQTAADLPKLITALQDAGFGASLIERICWGNWISLLRRVVG</sequence>
<accession>A0A3P3DUC7</accession>
<dbReference type="AlphaFoldDB" id="A0A3P3DUC7"/>
<dbReference type="PANTHER" id="PTHR10443:SF12">
    <property type="entry name" value="DIPEPTIDASE"/>
    <property type="match status" value="1"/>
</dbReference>